<proteinExistence type="predicted"/>
<gene>
    <name evidence="2" type="ORF">NDU88_003485</name>
</gene>
<evidence type="ECO:0000313" key="3">
    <source>
        <dbReference type="Proteomes" id="UP001066276"/>
    </source>
</evidence>
<organism evidence="2 3">
    <name type="scientific">Pleurodeles waltl</name>
    <name type="common">Iberian ribbed newt</name>
    <dbReference type="NCBI Taxonomy" id="8319"/>
    <lineage>
        <taxon>Eukaryota</taxon>
        <taxon>Metazoa</taxon>
        <taxon>Chordata</taxon>
        <taxon>Craniata</taxon>
        <taxon>Vertebrata</taxon>
        <taxon>Euteleostomi</taxon>
        <taxon>Amphibia</taxon>
        <taxon>Batrachia</taxon>
        <taxon>Caudata</taxon>
        <taxon>Salamandroidea</taxon>
        <taxon>Salamandridae</taxon>
        <taxon>Pleurodelinae</taxon>
        <taxon>Pleurodeles</taxon>
    </lineage>
</organism>
<feature type="compositionally biased region" description="Basic and acidic residues" evidence="1">
    <location>
        <begin position="85"/>
        <end position="95"/>
    </location>
</feature>
<evidence type="ECO:0000256" key="1">
    <source>
        <dbReference type="SAM" id="MobiDB-lite"/>
    </source>
</evidence>
<feature type="region of interest" description="Disordered" evidence="1">
    <location>
        <begin position="1"/>
        <end position="104"/>
    </location>
</feature>
<keyword evidence="3" id="KW-1185">Reference proteome</keyword>
<dbReference type="AlphaFoldDB" id="A0AAV7SFA1"/>
<feature type="compositionally biased region" description="Basic and acidic residues" evidence="1">
    <location>
        <begin position="60"/>
        <end position="73"/>
    </location>
</feature>
<name>A0AAV7SFA1_PLEWA</name>
<feature type="compositionally biased region" description="Acidic residues" evidence="1">
    <location>
        <begin position="74"/>
        <end position="84"/>
    </location>
</feature>
<dbReference type="EMBL" id="JANPWB010000008">
    <property type="protein sequence ID" value="KAJ1163022.1"/>
    <property type="molecule type" value="Genomic_DNA"/>
</dbReference>
<dbReference type="Proteomes" id="UP001066276">
    <property type="component" value="Chromosome 4_2"/>
</dbReference>
<evidence type="ECO:0000313" key="2">
    <source>
        <dbReference type="EMBL" id="KAJ1163022.1"/>
    </source>
</evidence>
<comment type="caution">
    <text evidence="2">The sequence shown here is derived from an EMBL/GenBank/DDBJ whole genome shotgun (WGS) entry which is preliminary data.</text>
</comment>
<sequence length="104" mass="11631">MHRVAPSRRENASSASSDSEEHIATTNPDSLLGVKGQEQATCGFGRFKRVNPELDGDDREEARREEQRSVTREEQEEPTEEENPEDLHADFEVREAPCASPGHA</sequence>
<protein>
    <submittedName>
        <fullName evidence="2">Uncharacterized protein</fullName>
    </submittedName>
</protein>
<accession>A0AAV7SFA1</accession>
<reference evidence="2" key="1">
    <citation type="journal article" date="2022" name="bioRxiv">
        <title>Sequencing and chromosome-scale assembly of the giantPleurodeles waltlgenome.</title>
        <authorList>
            <person name="Brown T."/>
            <person name="Elewa A."/>
            <person name="Iarovenko S."/>
            <person name="Subramanian E."/>
            <person name="Araus A.J."/>
            <person name="Petzold A."/>
            <person name="Susuki M."/>
            <person name="Suzuki K.-i.T."/>
            <person name="Hayashi T."/>
            <person name="Toyoda A."/>
            <person name="Oliveira C."/>
            <person name="Osipova E."/>
            <person name="Leigh N.D."/>
            <person name="Simon A."/>
            <person name="Yun M.H."/>
        </authorList>
    </citation>
    <scope>NUCLEOTIDE SEQUENCE</scope>
    <source>
        <strain evidence="2">20211129_DDA</strain>
        <tissue evidence="2">Liver</tissue>
    </source>
</reference>